<evidence type="ECO:0000256" key="1">
    <source>
        <dbReference type="SAM" id="MobiDB-lite"/>
    </source>
</evidence>
<feature type="region of interest" description="Disordered" evidence="1">
    <location>
        <begin position="44"/>
        <end position="98"/>
    </location>
</feature>
<name>A0A9P6R465_9FUNG</name>
<dbReference type="Proteomes" id="UP000738325">
    <property type="component" value="Unassembled WGS sequence"/>
</dbReference>
<proteinExistence type="predicted"/>
<evidence type="ECO:0000313" key="2">
    <source>
        <dbReference type="EMBL" id="KAG0310856.1"/>
    </source>
</evidence>
<dbReference type="InterPro" id="IPR037379">
    <property type="entry name" value="WDR74/Nsa1"/>
</dbReference>
<gene>
    <name evidence="2" type="ORF">BGZ99_010510</name>
</gene>
<organism evidence="2 3">
    <name type="scientific">Dissophora globulifera</name>
    <dbReference type="NCBI Taxonomy" id="979702"/>
    <lineage>
        <taxon>Eukaryota</taxon>
        <taxon>Fungi</taxon>
        <taxon>Fungi incertae sedis</taxon>
        <taxon>Mucoromycota</taxon>
        <taxon>Mortierellomycotina</taxon>
        <taxon>Mortierellomycetes</taxon>
        <taxon>Mortierellales</taxon>
        <taxon>Mortierellaceae</taxon>
        <taxon>Dissophora</taxon>
    </lineage>
</organism>
<dbReference type="PANTHER" id="PTHR16038:SF4">
    <property type="entry name" value="WD REPEAT-CONTAINING PROTEIN 74"/>
    <property type="match status" value="1"/>
</dbReference>
<dbReference type="GO" id="GO:0030687">
    <property type="term" value="C:preribosome, large subunit precursor"/>
    <property type="evidence" value="ECO:0007669"/>
    <property type="project" value="TreeGrafter"/>
</dbReference>
<feature type="compositionally biased region" description="Basic residues" evidence="1">
    <location>
        <begin position="89"/>
        <end position="98"/>
    </location>
</feature>
<feature type="compositionally biased region" description="Acidic residues" evidence="1">
    <location>
        <begin position="68"/>
        <end position="78"/>
    </location>
</feature>
<dbReference type="OrthoDB" id="18388at2759"/>
<evidence type="ECO:0000313" key="3">
    <source>
        <dbReference type="Proteomes" id="UP000738325"/>
    </source>
</evidence>
<keyword evidence="3" id="KW-1185">Reference proteome</keyword>
<comment type="caution">
    <text evidence="2">The sequence shown here is derived from an EMBL/GenBank/DDBJ whole genome shotgun (WGS) entry which is preliminary data.</text>
</comment>
<sequence length="98" mass="11221">DDSTTHLVSVALDRCLRVHEMSKTRKLLHKVYLKQRMTAVVVGEYTPAEPTEEEEEGAASRKKKTGADDEDVDDDDLWESMGKLEDRKSKKRKTTVKE</sequence>
<dbReference type="GO" id="GO:0042273">
    <property type="term" value="P:ribosomal large subunit biogenesis"/>
    <property type="evidence" value="ECO:0007669"/>
    <property type="project" value="InterPro"/>
</dbReference>
<reference evidence="2" key="1">
    <citation type="journal article" date="2020" name="Fungal Divers.">
        <title>Resolving the Mortierellaceae phylogeny through synthesis of multi-gene phylogenetics and phylogenomics.</title>
        <authorList>
            <person name="Vandepol N."/>
            <person name="Liber J."/>
            <person name="Desiro A."/>
            <person name="Na H."/>
            <person name="Kennedy M."/>
            <person name="Barry K."/>
            <person name="Grigoriev I.V."/>
            <person name="Miller A.N."/>
            <person name="O'Donnell K."/>
            <person name="Stajich J.E."/>
            <person name="Bonito G."/>
        </authorList>
    </citation>
    <scope>NUCLEOTIDE SEQUENCE</scope>
    <source>
        <strain evidence="2">REB-010B</strain>
    </source>
</reference>
<protein>
    <submittedName>
        <fullName evidence="2">Uncharacterized protein</fullName>
    </submittedName>
</protein>
<feature type="non-terminal residue" evidence="2">
    <location>
        <position position="1"/>
    </location>
</feature>
<dbReference type="GO" id="GO:0005730">
    <property type="term" value="C:nucleolus"/>
    <property type="evidence" value="ECO:0007669"/>
    <property type="project" value="InterPro"/>
</dbReference>
<dbReference type="PANTHER" id="PTHR16038">
    <property type="entry name" value="NOP SEVEN ASSOCIATED PROTEIN 1"/>
    <property type="match status" value="1"/>
</dbReference>
<dbReference type="AlphaFoldDB" id="A0A9P6R465"/>
<dbReference type="EMBL" id="JAAAIP010000997">
    <property type="protein sequence ID" value="KAG0310856.1"/>
    <property type="molecule type" value="Genomic_DNA"/>
</dbReference>
<accession>A0A9P6R465</accession>